<evidence type="ECO:0000256" key="1">
    <source>
        <dbReference type="ARBA" id="ARBA00004571"/>
    </source>
</evidence>
<protein>
    <recommendedName>
        <fullName evidence="14">TonB-dependent receptor plug domain-containing protein</fullName>
    </recommendedName>
</protein>
<comment type="subcellular location">
    <subcellularLocation>
        <location evidence="1 8">Cell outer membrane</location>
        <topology evidence="1 8">Multi-pass membrane protein</topology>
    </subcellularLocation>
</comment>
<comment type="similarity">
    <text evidence="8 9">Belongs to the TonB-dependent receptor family.</text>
</comment>
<dbReference type="PROSITE" id="PS52016">
    <property type="entry name" value="TONB_DEPENDENT_REC_3"/>
    <property type="match status" value="1"/>
</dbReference>
<evidence type="ECO:0000259" key="11">
    <source>
        <dbReference type="Pfam" id="PF07715"/>
    </source>
</evidence>
<dbReference type="InterPro" id="IPR000531">
    <property type="entry name" value="Beta-barrel_TonB"/>
</dbReference>
<dbReference type="Gene3D" id="2.40.170.20">
    <property type="entry name" value="TonB-dependent receptor, beta-barrel domain"/>
    <property type="match status" value="1"/>
</dbReference>
<dbReference type="Gene3D" id="2.60.40.1120">
    <property type="entry name" value="Carboxypeptidase-like, regulatory domain"/>
    <property type="match status" value="1"/>
</dbReference>
<evidence type="ECO:0000256" key="3">
    <source>
        <dbReference type="ARBA" id="ARBA00022452"/>
    </source>
</evidence>
<dbReference type="OrthoDB" id="1095312at2"/>
<dbReference type="STRING" id="742766.HMPREF9455_03235"/>
<dbReference type="Pfam" id="PF13715">
    <property type="entry name" value="CarbopepD_reg_2"/>
    <property type="match status" value="1"/>
</dbReference>
<evidence type="ECO:0000256" key="6">
    <source>
        <dbReference type="ARBA" id="ARBA00023136"/>
    </source>
</evidence>
<gene>
    <name evidence="12" type="ORF">HMPREF9455_03235</name>
</gene>
<dbReference type="FunFam" id="2.60.40.1120:FF:000003">
    <property type="entry name" value="Outer membrane protein Omp121"/>
    <property type="match status" value="1"/>
</dbReference>
<comment type="caution">
    <text evidence="12">The sequence shown here is derived from an EMBL/GenBank/DDBJ whole genome shotgun (WGS) entry which is preliminary data.</text>
</comment>
<dbReference type="Pfam" id="PF00593">
    <property type="entry name" value="TonB_dep_Rec_b-barrel"/>
    <property type="match status" value="1"/>
</dbReference>
<evidence type="ECO:0000259" key="10">
    <source>
        <dbReference type="Pfam" id="PF00593"/>
    </source>
</evidence>
<evidence type="ECO:0000256" key="9">
    <source>
        <dbReference type="RuleBase" id="RU003357"/>
    </source>
</evidence>
<evidence type="ECO:0000256" key="7">
    <source>
        <dbReference type="ARBA" id="ARBA00023237"/>
    </source>
</evidence>
<dbReference type="InterPro" id="IPR039426">
    <property type="entry name" value="TonB-dep_rcpt-like"/>
</dbReference>
<dbReference type="AlphaFoldDB" id="F5J1L8"/>
<dbReference type="InterPro" id="IPR008969">
    <property type="entry name" value="CarboxyPept-like_regulatory"/>
</dbReference>
<dbReference type="GO" id="GO:0009279">
    <property type="term" value="C:cell outer membrane"/>
    <property type="evidence" value="ECO:0007669"/>
    <property type="project" value="UniProtKB-SubCell"/>
</dbReference>
<keyword evidence="4 8" id="KW-0812">Transmembrane</keyword>
<evidence type="ECO:0000256" key="8">
    <source>
        <dbReference type="PROSITE-ProRule" id="PRU01360"/>
    </source>
</evidence>
<dbReference type="EMBL" id="ADLV01000037">
    <property type="protein sequence ID" value="EGK00387.1"/>
    <property type="molecule type" value="Genomic_DNA"/>
</dbReference>
<feature type="domain" description="TonB-dependent receptor-like beta-barrel" evidence="10">
    <location>
        <begin position="388"/>
        <end position="950"/>
    </location>
</feature>
<evidence type="ECO:0008006" key="14">
    <source>
        <dbReference type="Google" id="ProtNLM"/>
    </source>
</evidence>
<dbReference type="InterPro" id="IPR023997">
    <property type="entry name" value="TonB-dep_OMP_SusC/RagA_CS"/>
</dbReference>
<evidence type="ECO:0000313" key="12">
    <source>
        <dbReference type="EMBL" id="EGK00387.1"/>
    </source>
</evidence>
<proteinExistence type="inferred from homology"/>
<dbReference type="NCBIfam" id="TIGR04056">
    <property type="entry name" value="OMP_RagA_SusC"/>
    <property type="match status" value="1"/>
</dbReference>
<keyword evidence="13" id="KW-1185">Reference proteome</keyword>
<evidence type="ECO:0000256" key="4">
    <source>
        <dbReference type="ARBA" id="ARBA00022692"/>
    </source>
</evidence>
<dbReference type="SUPFAM" id="SSF56935">
    <property type="entry name" value="Porins"/>
    <property type="match status" value="1"/>
</dbReference>
<evidence type="ECO:0000256" key="2">
    <source>
        <dbReference type="ARBA" id="ARBA00022448"/>
    </source>
</evidence>
<organism evidence="12 13">
    <name type="scientific">Dysgonomonas gadei ATCC BAA-286</name>
    <dbReference type="NCBI Taxonomy" id="742766"/>
    <lineage>
        <taxon>Bacteria</taxon>
        <taxon>Pseudomonadati</taxon>
        <taxon>Bacteroidota</taxon>
        <taxon>Bacteroidia</taxon>
        <taxon>Bacteroidales</taxon>
        <taxon>Dysgonomonadaceae</taxon>
        <taxon>Dysgonomonas</taxon>
    </lineage>
</organism>
<name>F5J1L8_9BACT</name>
<keyword evidence="6 8" id="KW-0472">Membrane</keyword>
<dbReference type="Gene3D" id="2.170.130.10">
    <property type="entry name" value="TonB-dependent receptor, plug domain"/>
    <property type="match status" value="1"/>
</dbReference>
<sequence length="1006" mass="110282">MRKFVDKNSTCYYKSYGRRILFLLLMFICVQYSFASGSANDVRDINDVTQNAATVKGTVKDQSGEPLIGVSVVLKGTTTGAITDVEGAFSLRVPDGNHTLVISLVGFHTQEIALKGKTNLDIVMVEDAKVLDDVVVVGYGTMKRSDVATAISTIKPEDFNSGGAASRDVMSLLEGRVAGLSVTRTGGSSPTSGVAVQMRGVVSINGDKSPLIIIDGVPGGNLNLLQPGDIESMDILKDGSAAAIYGSRANAGVIIITTKKGTKGTPRFEYSTYFSRYYKFNTPEFMNADEFKSAMSSLGNDPSSYDRGGNTNMYDAIINKNNLSQNHNFSVTGGSESTSYRASVFYGNLSGIGKANTREQWGGRFSVTSIGLDDKLTFQSNISLIQENMNRLGNEGWESALKANPTNPMYNEDGSFYEDLTSDENKYARLFEQKNRRYEITSGLDAKLIFEPIKDLKFSMFGSLTRNSYDDNVYYQQNSRTSLNSYEGGGYASKYHYVRNKSAVEPTAEYSKLFLDKHNVSIVGGYSHQYTVWEEFSANNSGFLNDATGENDLGAGSYLTTGKAGMASNKESETLIAFFGRVNYIFDNKYILQASLRREGSSKFGKNNKWGNFPSVSAAWNVSNESFMESVTALSNLKLRIGYGETGNSGIGPYQSLATLGTGNPYLTDDGTWQQTYGPNKNPNPNLKWETKKEWNIGIDFGVVGNRIKGAIDLYKREADDLLLQNVLAPQPSNIHGSYTTNIGSLSSDGIELTLNATAISTKDLNWNVAFTGSKIFTNKLKKFSANSADYYSTGGIGGYGDLGDAVRLYEGDEIGNFWGKRFAGFDADGDWLFYNKDGEAVSANKITDVDKTVIGNGAPKWRLGLVNTVYYKNFDFTVGFIGKFGFDILNRQKMAYENVETLRSGYNVLKTVFTDGVDASYQYSDYYLENGNYVKLDNLTVGYTLPKIPYVSSARVYVTARDLFYITSYSGESPELDDTGLSPSMAPYVSSPVTRSFSIGCNIQF</sequence>
<dbReference type="RefSeq" id="WP_006800768.1">
    <property type="nucleotide sequence ID" value="NZ_GL891987.1"/>
</dbReference>
<dbReference type="Pfam" id="PF07715">
    <property type="entry name" value="Plug"/>
    <property type="match status" value="1"/>
</dbReference>
<feature type="domain" description="TonB-dependent receptor plug" evidence="11">
    <location>
        <begin position="144"/>
        <end position="253"/>
    </location>
</feature>
<dbReference type="SUPFAM" id="SSF49464">
    <property type="entry name" value="Carboxypeptidase regulatory domain-like"/>
    <property type="match status" value="1"/>
</dbReference>
<dbReference type="eggNOG" id="COG1629">
    <property type="taxonomic scope" value="Bacteria"/>
</dbReference>
<keyword evidence="5 9" id="KW-0798">TonB box</keyword>
<keyword evidence="7 8" id="KW-0998">Cell outer membrane</keyword>
<dbReference type="InterPro" id="IPR037066">
    <property type="entry name" value="Plug_dom_sf"/>
</dbReference>
<keyword evidence="2 8" id="KW-0813">Transport</keyword>
<keyword evidence="3 8" id="KW-1134">Transmembrane beta strand</keyword>
<dbReference type="HOGENOM" id="CLU_004317_0_2_10"/>
<dbReference type="InterPro" id="IPR023996">
    <property type="entry name" value="TonB-dep_OMP_SusC/RagA"/>
</dbReference>
<dbReference type="InterPro" id="IPR012910">
    <property type="entry name" value="Plug_dom"/>
</dbReference>
<reference evidence="12 13" key="1">
    <citation type="submission" date="2011-04" db="EMBL/GenBank/DDBJ databases">
        <title>The Genome Sequence of Dysgonomonas gadei ATCC BAA-286.</title>
        <authorList>
            <consortium name="The Broad Institute Genome Sequencing Platform"/>
            <person name="Earl A."/>
            <person name="Ward D."/>
            <person name="Feldgarden M."/>
            <person name="Gevers D."/>
            <person name="Pudlo N."/>
            <person name="Martens E."/>
            <person name="Allen-Vercoe E."/>
            <person name="Young S.K."/>
            <person name="Zeng Q."/>
            <person name="Gargeya S."/>
            <person name="Fitzgerald M."/>
            <person name="Haas B."/>
            <person name="Abouelleil A."/>
            <person name="Alvarado L."/>
            <person name="Arachchi H.M."/>
            <person name="Berlin A."/>
            <person name="Brown A."/>
            <person name="Chapman S.B."/>
            <person name="Chen Z."/>
            <person name="Dunbar C."/>
            <person name="Freedman E."/>
            <person name="Gearin G."/>
            <person name="Gellesch M."/>
            <person name="Goldberg J."/>
            <person name="Griggs A."/>
            <person name="Gujja S."/>
            <person name="Heiman D."/>
            <person name="Howarth C."/>
            <person name="Larson L."/>
            <person name="Lui A."/>
            <person name="MacDonald P.J.P."/>
            <person name="Mehta T."/>
            <person name="Montmayeur A."/>
            <person name="Murphy C."/>
            <person name="Neiman D."/>
            <person name="Pearson M."/>
            <person name="Priest M."/>
            <person name="Roberts A."/>
            <person name="Saif S."/>
            <person name="Shea T."/>
            <person name="Shenoy N."/>
            <person name="Sisk P."/>
            <person name="Stolte C."/>
            <person name="Sykes S."/>
            <person name="Yandava C."/>
            <person name="Wortman J."/>
            <person name="Nusbaum C."/>
            <person name="Birren B."/>
        </authorList>
    </citation>
    <scope>NUCLEOTIDE SEQUENCE [LARGE SCALE GENOMIC DNA]</scope>
    <source>
        <strain evidence="12 13">ATCC BAA-286</strain>
    </source>
</reference>
<evidence type="ECO:0000313" key="13">
    <source>
        <dbReference type="Proteomes" id="UP000004913"/>
    </source>
</evidence>
<evidence type="ECO:0000256" key="5">
    <source>
        <dbReference type="ARBA" id="ARBA00023077"/>
    </source>
</evidence>
<dbReference type="Proteomes" id="UP000004913">
    <property type="component" value="Unassembled WGS sequence"/>
</dbReference>
<dbReference type="NCBIfam" id="TIGR04057">
    <property type="entry name" value="SusC_RagA_signa"/>
    <property type="match status" value="1"/>
</dbReference>
<accession>F5J1L8</accession>
<dbReference type="InterPro" id="IPR036942">
    <property type="entry name" value="Beta-barrel_TonB_sf"/>
</dbReference>